<proteinExistence type="inferred from homology"/>
<dbReference type="InterPro" id="IPR000873">
    <property type="entry name" value="AMP-dep_synth/lig_dom"/>
</dbReference>
<organism evidence="7 8">
    <name type="scientific">Crossiella cryophila</name>
    <dbReference type="NCBI Taxonomy" id="43355"/>
    <lineage>
        <taxon>Bacteria</taxon>
        <taxon>Bacillati</taxon>
        <taxon>Actinomycetota</taxon>
        <taxon>Actinomycetes</taxon>
        <taxon>Pseudonocardiales</taxon>
        <taxon>Pseudonocardiaceae</taxon>
        <taxon>Crossiella</taxon>
    </lineage>
</organism>
<dbReference type="Pfam" id="PF23562">
    <property type="entry name" value="AMP-binding_C_3"/>
    <property type="match status" value="1"/>
</dbReference>
<evidence type="ECO:0000256" key="5">
    <source>
        <dbReference type="ARBA" id="ARBA00032875"/>
    </source>
</evidence>
<reference evidence="7 8" key="1">
    <citation type="submission" date="2020-08" db="EMBL/GenBank/DDBJ databases">
        <title>Sequencing the genomes of 1000 actinobacteria strains.</title>
        <authorList>
            <person name="Klenk H.-P."/>
        </authorList>
    </citation>
    <scope>NUCLEOTIDE SEQUENCE [LARGE SCALE GENOMIC DNA]</scope>
    <source>
        <strain evidence="7 8">DSM 44230</strain>
    </source>
</reference>
<keyword evidence="3" id="KW-0276">Fatty acid metabolism</keyword>
<feature type="domain" description="AMP-dependent synthetase/ligase" evidence="6">
    <location>
        <begin position="24"/>
        <end position="423"/>
    </location>
</feature>
<evidence type="ECO:0000256" key="3">
    <source>
        <dbReference type="ARBA" id="ARBA00022832"/>
    </source>
</evidence>
<gene>
    <name evidence="7" type="ORF">HNR67_002801</name>
</gene>
<dbReference type="PROSITE" id="PS00455">
    <property type="entry name" value="AMP_BINDING"/>
    <property type="match status" value="1"/>
</dbReference>
<evidence type="ECO:0000313" key="7">
    <source>
        <dbReference type="EMBL" id="MBB4676683.1"/>
    </source>
</evidence>
<dbReference type="InterPro" id="IPR042099">
    <property type="entry name" value="ANL_N_sf"/>
</dbReference>
<sequence length="597" mass="63907">MREFSVPATATVADEENLTDMVQANAERFATAVSFRRRVDGTWLDVTAKEFAAEVVAVAKGFIAAGIQQGDRIGLLSKTRYEWTLFDYAIWFAGAVSVPIYETSAAAQVEWNLSDSGARAVVVETAAHRSTLDGVRGNLPELAHVWQIDGGAVAALVEAGKDIPDAEVHARRAAIKADDLATLIYTSGTTGRPKGCELTHRNLLSEIRAAISAFPTLLQAGNSLLAFLPLAHVLARVLAVCAVYTRTTVGHTADVKNLVADLGTFRPTVVVSVPRVFEKVYNGAKQKAHGDGKGKIFDLAEATAVAYSEAQDHGGAGLGLKIKHAIFDKLVYVKLRNALGGRCQAAVSGGAPLGTRLAHFFRGVGVTVYEGYGLTETSAAACVNTQDAIRIGSVGRPVAGTSVRIDEDGEVLIKGPIVFQRYWKNEAASAEAIRDEWFHTGDLGELDDEGFLSITGRKKEIIVTAGGKNVAPAVLEDRLRAHPLISQCMVVGDRQPFIAALITVDPEFFPAWKKQHGKPDAATVAELSDDADLRGEIEAAVAEANLAVSNAEAIKKFRILPVDFTEAGGELTPSLKLRRNVVNETYSTEITGMYSQK</sequence>
<dbReference type="CDD" id="cd05907">
    <property type="entry name" value="VL_LC_FACS_like"/>
    <property type="match status" value="1"/>
</dbReference>
<keyword evidence="8" id="KW-1185">Reference proteome</keyword>
<dbReference type="InterPro" id="IPR020845">
    <property type="entry name" value="AMP-binding_CS"/>
</dbReference>
<protein>
    <recommendedName>
        <fullName evidence="5">Acyl-CoA synthetase</fullName>
    </recommendedName>
</protein>
<dbReference type="Gene3D" id="3.40.50.12780">
    <property type="entry name" value="N-terminal domain of ligase-like"/>
    <property type="match status" value="2"/>
</dbReference>
<dbReference type="PANTHER" id="PTHR43272">
    <property type="entry name" value="LONG-CHAIN-FATTY-ACID--COA LIGASE"/>
    <property type="match status" value="1"/>
</dbReference>
<name>A0A7W7CB89_9PSEU</name>
<dbReference type="Proteomes" id="UP000533598">
    <property type="component" value="Unassembled WGS sequence"/>
</dbReference>
<keyword evidence="2 7" id="KW-0436">Ligase</keyword>
<accession>A0A7W7CB89</accession>
<comment type="caution">
    <text evidence="7">The sequence shown here is derived from an EMBL/GenBank/DDBJ whole genome shotgun (WGS) entry which is preliminary data.</text>
</comment>
<evidence type="ECO:0000256" key="1">
    <source>
        <dbReference type="ARBA" id="ARBA00006432"/>
    </source>
</evidence>
<comment type="similarity">
    <text evidence="1">Belongs to the ATP-dependent AMP-binding enzyme family.</text>
</comment>
<evidence type="ECO:0000256" key="2">
    <source>
        <dbReference type="ARBA" id="ARBA00022598"/>
    </source>
</evidence>
<evidence type="ECO:0000256" key="4">
    <source>
        <dbReference type="ARBA" id="ARBA00023098"/>
    </source>
</evidence>
<dbReference type="GO" id="GO:0016020">
    <property type="term" value="C:membrane"/>
    <property type="evidence" value="ECO:0007669"/>
    <property type="project" value="TreeGrafter"/>
</dbReference>
<evidence type="ECO:0000313" key="8">
    <source>
        <dbReference type="Proteomes" id="UP000533598"/>
    </source>
</evidence>
<dbReference type="Pfam" id="PF00501">
    <property type="entry name" value="AMP-binding"/>
    <property type="match status" value="1"/>
</dbReference>
<evidence type="ECO:0000259" key="6">
    <source>
        <dbReference type="Pfam" id="PF00501"/>
    </source>
</evidence>
<keyword evidence="4" id="KW-0443">Lipid metabolism</keyword>
<dbReference type="GO" id="GO:0004467">
    <property type="term" value="F:long-chain fatty acid-CoA ligase activity"/>
    <property type="evidence" value="ECO:0007669"/>
    <property type="project" value="TreeGrafter"/>
</dbReference>
<dbReference type="PANTHER" id="PTHR43272:SF32">
    <property type="entry name" value="AMP-DEPENDENT SYNTHETASE_LIGASE DOMAIN-CONTAINING PROTEIN"/>
    <property type="match status" value="1"/>
</dbReference>
<dbReference type="AlphaFoldDB" id="A0A7W7CB89"/>
<dbReference type="SUPFAM" id="SSF56801">
    <property type="entry name" value="Acetyl-CoA synthetase-like"/>
    <property type="match status" value="1"/>
</dbReference>
<dbReference type="RefSeq" id="WP_185002479.1">
    <property type="nucleotide sequence ID" value="NZ_BAAAUI010000042.1"/>
</dbReference>
<dbReference type="EMBL" id="JACHMH010000001">
    <property type="protein sequence ID" value="MBB4676683.1"/>
    <property type="molecule type" value="Genomic_DNA"/>
</dbReference>